<proteinExistence type="predicted"/>
<name>A0A3Q2Z7W5_HIPCM</name>
<evidence type="ECO:0000313" key="2">
    <source>
        <dbReference type="Proteomes" id="UP000264820"/>
    </source>
</evidence>
<dbReference type="Proteomes" id="UP000264820">
    <property type="component" value="Unplaced"/>
</dbReference>
<reference evidence="1" key="2">
    <citation type="submission" date="2025-09" db="UniProtKB">
        <authorList>
            <consortium name="Ensembl"/>
        </authorList>
    </citation>
    <scope>IDENTIFICATION</scope>
</reference>
<dbReference type="OMA" id="EGCKDLM"/>
<organism evidence="1 2">
    <name type="scientific">Hippocampus comes</name>
    <name type="common">Tiger tail seahorse</name>
    <dbReference type="NCBI Taxonomy" id="109280"/>
    <lineage>
        <taxon>Eukaryota</taxon>
        <taxon>Metazoa</taxon>
        <taxon>Chordata</taxon>
        <taxon>Craniata</taxon>
        <taxon>Vertebrata</taxon>
        <taxon>Euteleostomi</taxon>
        <taxon>Actinopterygii</taxon>
        <taxon>Neopterygii</taxon>
        <taxon>Teleostei</taxon>
        <taxon>Neoteleostei</taxon>
        <taxon>Acanthomorphata</taxon>
        <taxon>Syngnathiaria</taxon>
        <taxon>Syngnathiformes</taxon>
        <taxon>Syngnathoidei</taxon>
        <taxon>Syngnathidae</taxon>
        <taxon>Hippocampus</taxon>
    </lineage>
</organism>
<accession>A0A3Q2Z7W5</accession>
<dbReference type="GeneTree" id="ENSGT00980000198607"/>
<keyword evidence="2" id="KW-1185">Reference proteome</keyword>
<evidence type="ECO:0000313" key="1">
    <source>
        <dbReference type="Ensembl" id="ENSHCOP00000026954.1"/>
    </source>
</evidence>
<dbReference type="AlphaFoldDB" id="A0A3Q2Z7W5"/>
<reference evidence="1" key="1">
    <citation type="submission" date="2025-08" db="UniProtKB">
        <authorList>
            <consortium name="Ensembl"/>
        </authorList>
    </citation>
    <scope>IDENTIFICATION</scope>
</reference>
<dbReference type="Ensembl" id="ENSHCOT00000022627.1">
    <property type="protein sequence ID" value="ENSHCOP00000026954.1"/>
    <property type="gene ID" value="ENSHCOG00000018378.1"/>
</dbReference>
<protein>
    <submittedName>
        <fullName evidence="1">Si:dkey-16p21.8</fullName>
    </submittedName>
</protein>
<sequence>MSDSESAAAAAAPAEAPVPAPCASIKADLDKVAEKGVEACKDLLEAFDACVKRATEGTS</sequence>